<organism evidence="1 2">
    <name type="scientific">Solanum commersonii</name>
    <name type="common">Commerson's wild potato</name>
    <name type="synonym">Commerson's nightshade</name>
    <dbReference type="NCBI Taxonomy" id="4109"/>
    <lineage>
        <taxon>Eukaryota</taxon>
        <taxon>Viridiplantae</taxon>
        <taxon>Streptophyta</taxon>
        <taxon>Embryophyta</taxon>
        <taxon>Tracheophyta</taxon>
        <taxon>Spermatophyta</taxon>
        <taxon>Magnoliopsida</taxon>
        <taxon>eudicotyledons</taxon>
        <taxon>Gunneridae</taxon>
        <taxon>Pentapetalae</taxon>
        <taxon>asterids</taxon>
        <taxon>lamiids</taxon>
        <taxon>Solanales</taxon>
        <taxon>Solanaceae</taxon>
        <taxon>Solanoideae</taxon>
        <taxon>Solaneae</taxon>
        <taxon>Solanum</taxon>
    </lineage>
</organism>
<gene>
    <name evidence="1" type="ORF">H5410_055996</name>
</gene>
<accession>A0A9J5WLV8</accession>
<keyword evidence="2" id="KW-1185">Reference proteome</keyword>
<dbReference type="AlphaFoldDB" id="A0A9J5WLV8"/>
<name>A0A9J5WLV8_SOLCO</name>
<sequence length="129" mass="14238">MSQVRSSSLNSHLSFLNLSLSFVAPGSSLSAQLLASRIVAGATRYCLLLNALLGARNSKIEDTSMVCYFLDCYLLELGSYYTGVWRLQVATMFCWFFNVLVAGLLQIAMLSTGSWTFSLVVLPCWAQVF</sequence>
<proteinExistence type="predicted"/>
<dbReference type="Proteomes" id="UP000824120">
    <property type="component" value="Chromosome 11"/>
</dbReference>
<evidence type="ECO:0000313" key="2">
    <source>
        <dbReference type="Proteomes" id="UP000824120"/>
    </source>
</evidence>
<comment type="caution">
    <text evidence="1">The sequence shown here is derived from an EMBL/GenBank/DDBJ whole genome shotgun (WGS) entry which is preliminary data.</text>
</comment>
<reference evidence="1 2" key="1">
    <citation type="submission" date="2020-09" db="EMBL/GenBank/DDBJ databases">
        <title>De no assembly of potato wild relative species, Solanum commersonii.</title>
        <authorList>
            <person name="Cho K."/>
        </authorList>
    </citation>
    <scope>NUCLEOTIDE SEQUENCE [LARGE SCALE GENOMIC DNA]</scope>
    <source>
        <strain evidence="1">LZ3.2</strain>
        <tissue evidence="1">Leaf</tissue>
    </source>
</reference>
<protein>
    <submittedName>
        <fullName evidence="1">Uncharacterized protein</fullName>
    </submittedName>
</protein>
<dbReference type="EMBL" id="JACXVP010000011">
    <property type="protein sequence ID" value="KAG5575862.1"/>
    <property type="molecule type" value="Genomic_DNA"/>
</dbReference>
<evidence type="ECO:0000313" key="1">
    <source>
        <dbReference type="EMBL" id="KAG5575862.1"/>
    </source>
</evidence>